<dbReference type="Pfam" id="PF01743">
    <property type="entry name" value="PolyA_pol"/>
    <property type="match status" value="1"/>
</dbReference>
<evidence type="ECO:0000256" key="3">
    <source>
        <dbReference type="ARBA" id="ARBA00022741"/>
    </source>
</evidence>
<dbReference type="GO" id="GO:0003723">
    <property type="term" value="F:RNA binding"/>
    <property type="evidence" value="ECO:0007669"/>
    <property type="project" value="UniProtKB-KW"/>
</dbReference>
<dbReference type="Proteomes" id="UP000620104">
    <property type="component" value="Unassembled WGS sequence"/>
</dbReference>
<evidence type="ECO:0000256" key="5">
    <source>
        <dbReference type="RuleBase" id="RU003953"/>
    </source>
</evidence>
<sequence>MSSARGPPLPYIQLTPEEARFCDLLDDFARDGRKRITVPAVEVEIPEVECRIAGGWVRDKLLGLPSSDLDITLSTCAGYPFAVAFTHYLTTLPLDPPIPMRSIGKVNANPDQSKHLETATTNIMGLECDFVQLRSEVYADGSRIPTEIRIGTPEEDALRRDITINTLFYNVHTRLIEDHTHLGLSDLAHKLIRTPLEPLQTFRDDPLRVLRCVRFASRFGYTLVNDVAAAIKNTEILDALRTRISRERVGIELEKMLKGPDPHQSIALIHALDLYPHIFSVNPTTVLASSSAPPADDCIDPPPPPPTYCPAPHTRLESRLAADILRALLPSGELAAHLHPTFHSHLAVSDVDVDVAGKSRAKHLWLACALVPCRGGIVKEKKKEIPLTEAVIREGLKLGNAEVGAVSRMFTAASKLSHPHSENYEQSTIRSNIGNLLRDPSVHDPLTDTHWSVSLLFSCVLDILPTYKATGDLRDPAIIDIINKYNAFVTLIEQLGLPRAIEEKPRLDGNEINALLGIKPSPMTRVLLQEVITWQLDHPDATREECQDWLLRRREAGTLPVMEQPVKGKKTPGQKAGRGDEERRKKVRKE</sequence>
<evidence type="ECO:0000259" key="8">
    <source>
        <dbReference type="Pfam" id="PF12627"/>
    </source>
</evidence>
<dbReference type="InterPro" id="IPR002646">
    <property type="entry name" value="PolA_pol_head_dom"/>
</dbReference>
<dbReference type="PANTHER" id="PTHR13734:SF5">
    <property type="entry name" value="CCA TRNA NUCLEOTIDYLTRANSFERASE, MITOCHONDRIAL"/>
    <property type="match status" value="1"/>
</dbReference>
<dbReference type="PANTHER" id="PTHR13734">
    <property type="entry name" value="TRNA-NUCLEOTIDYLTRANSFERASE"/>
    <property type="match status" value="1"/>
</dbReference>
<dbReference type="GO" id="GO:0052927">
    <property type="term" value="F:CC tRNA cytidylyltransferase activity"/>
    <property type="evidence" value="ECO:0007669"/>
    <property type="project" value="TreeGrafter"/>
</dbReference>
<feature type="compositionally biased region" description="Basic and acidic residues" evidence="6">
    <location>
        <begin position="577"/>
        <end position="590"/>
    </location>
</feature>
<dbReference type="Gene3D" id="1.10.3090.10">
    <property type="entry name" value="cca-adding enzyme, domain 2"/>
    <property type="match status" value="1"/>
</dbReference>
<reference evidence="9" key="1">
    <citation type="submission" date="2020-07" db="EMBL/GenBank/DDBJ databases">
        <title>Draft Genome Sequence of a Deep-Sea Yeast, Naganishia (Cryptococcus) liquefaciens strain N6.</title>
        <authorList>
            <person name="Han Y.W."/>
            <person name="Kajitani R."/>
            <person name="Morimoto H."/>
            <person name="Parhat M."/>
            <person name="Tsubouchi H."/>
            <person name="Bakenova O."/>
            <person name="Ogata M."/>
            <person name="Argunhan B."/>
            <person name="Aoki R."/>
            <person name="Kajiwara S."/>
            <person name="Itoh T."/>
            <person name="Iwasaki H."/>
        </authorList>
    </citation>
    <scope>NUCLEOTIDE SEQUENCE</scope>
    <source>
        <strain evidence="9">N6</strain>
    </source>
</reference>
<evidence type="ECO:0000256" key="2">
    <source>
        <dbReference type="ARBA" id="ARBA00022679"/>
    </source>
</evidence>
<evidence type="ECO:0000256" key="4">
    <source>
        <dbReference type="ARBA" id="ARBA00022884"/>
    </source>
</evidence>
<evidence type="ECO:0000256" key="6">
    <source>
        <dbReference type="SAM" id="MobiDB-lite"/>
    </source>
</evidence>
<comment type="similarity">
    <text evidence="1 5">Belongs to the tRNA nucleotidyltransferase/poly(A) polymerase family.</text>
</comment>
<evidence type="ECO:0000256" key="1">
    <source>
        <dbReference type="ARBA" id="ARBA00007265"/>
    </source>
</evidence>
<accession>A0A8H3TSY3</accession>
<evidence type="ECO:0000313" key="10">
    <source>
        <dbReference type="Proteomes" id="UP000620104"/>
    </source>
</evidence>
<keyword evidence="10" id="KW-1185">Reference proteome</keyword>
<dbReference type="InterPro" id="IPR032828">
    <property type="entry name" value="PolyA_RNA-bd"/>
</dbReference>
<gene>
    <name evidence="9" type="ORF">NliqN6_2861</name>
</gene>
<comment type="caution">
    <text evidence="9">The sequence shown here is derived from an EMBL/GenBank/DDBJ whole genome shotgun (WGS) entry which is preliminary data.</text>
</comment>
<dbReference type="SUPFAM" id="SSF81891">
    <property type="entry name" value="Poly A polymerase C-terminal region-like"/>
    <property type="match status" value="1"/>
</dbReference>
<feature type="region of interest" description="Disordered" evidence="6">
    <location>
        <begin position="560"/>
        <end position="590"/>
    </location>
</feature>
<dbReference type="Pfam" id="PF12627">
    <property type="entry name" value="PolyA_pol_RNAbd"/>
    <property type="match status" value="1"/>
</dbReference>
<evidence type="ECO:0000259" key="7">
    <source>
        <dbReference type="Pfam" id="PF01743"/>
    </source>
</evidence>
<feature type="domain" description="Poly A polymerase head" evidence="7">
    <location>
        <begin position="50"/>
        <end position="193"/>
    </location>
</feature>
<keyword evidence="3" id="KW-0547">Nucleotide-binding</keyword>
<dbReference type="CDD" id="cd05398">
    <property type="entry name" value="NT_ClassII-CCAase"/>
    <property type="match status" value="1"/>
</dbReference>
<dbReference type="SUPFAM" id="SSF81301">
    <property type="entry name" value="Nucleotidyltransferase"/>
    <property type="match status" value="1"/>
</dbReference>
<feature type="domain" description="tRNA nucleotidyltransferase/poly(A) polymerase RNA and SrmB- binding" evidence="8">
    <location>
        <begin position="242"/>
        <end position="279"/>
    </location>
</feature>
<organism evidence="9 10">
    <name type="scientific">Naganishia liquefaciens</name>
    <dbReference type="NCBI Taxonomy" id="104408"/>
    <lineage>
        <taxon>Eukaryota</taxon>
        <taxon>Fungi</taxon>
        <taxon>Dikarya</taxon>
        <taxon>Basidiomycota</taxon>
        <taxon>Agaricomycotina</taxon>
        <taxon>Tremellomycetes</taxon>
        <taxon>Filobasidiales</taxon>
        <taxon>Filobasidiaceae</taxon>
        <taxon>Naganishia</taxon>
    </lineage>
</organism>
<protein>
    <recommendedName>
        <fullName evidence="11">CCA tRNA nucleotidyltransferase</fullName>
    </recommendedName>
</protein>
<name>A0A8H3TSY3_9TREE</name>
<keyword evidence="2 5" id="KW-0808">Transferase</keyword>
<dbReference type="AlphaFoldDB" id="A0A8H3TSY3"/>
<dbReference type="GO" id="GO:0001680">
    <property type="term" value="P:tRNA 3'-terminal CCA addition"/>
    <property type="evidence" value="ECO:0007669"/>
    <property type="project" value="UniProtKB-ARBA"/>
</dbReference>
<dbReference type="GO" id="GO:0052929">
    <property type="term" value="F:ATP:3'-cytidine-cytidine-tRNA adenylyltransferase activity"/>
    <property type="evidence" value="ECO:0007669"/>
    <property type="project" value="TreeGrafter"/>
</dbReference>
<dbReference type="GO" id="GO:0000166">
    <property type="term" value="F:nucleotide binding"/>
    <property type="evidence" value="ECO:0007669"/>
    <property type="project" value="UniProtKB-KW"/>
</dbReference>
<keyword evidence="4 5" id="KW-0694">RNA-binding</keyword>
<proteinExistence type="inferred from homology"/>
<dbReference type="OrthoDB" id="445712at2759"/>
<dbReference type="EMBL" id="BLZA01000018">
    <property type="protein sequence ID" value="GHJ86459.1"/>
    <property type="molecule type" value="Genomic_DNA"/>
</dbReference>
<evidence type="ECO:0008006" key="11">
    <source>
        <dbReference type="Google" id="ProtNLM"/>
    </source>
</evidence>
<dbReference type="Gene3D" id="3.30.460.10">
    <property type="entry name" value="Beta Polymerase, domain 2"/>
    <property type="match status" value="1"/>
</dbReference>
<dbReference type="InterPro" id="IPR043519">
    <property type="entry name" value="NT_sf"/>
</dbReference>
<evidence type="ECO:0000313" key="9">
    <source>
        <dbReference type="EMBL" id="GHJ86459.1"/>
    </source>
</evidence>